<reference evidence="2 3" key="1">
    <citation type="journal article" date="2012" name="J. Bacteriol.">
        <title>Complete Genome Sequence of the BTEX-Degrading Bacterium Pseudoxanthomonas spadix BD-a59.</title>
        <authorList>
            <person name="Lee S.H."/>
            <person name="Jin H.M."/>
            <person name="Lee H.J."/>
            <person name="Kim J.M."/>
            <person name="Jeon C.O."/>
        </authorList>
    </citation>
    <scope>NUCLEOTIDE SEQUENCE [LARGE SCALE GENOMIC DNA]</scope>
    <source>
        <strain evidence="2 3">BD-a59</strain>
    </source>
</reference>
<name>G7USP8_PSEUP</name>
<feature type="domain" description="Phosphoribulokinase/uridine kinase" evidence="1">
    <location>
        <begin position="35"/>
        <end position="147"/>
    </location>
</feature>
<dbReference type="GO" id="GO:0005524">
    <property type="term" value="F:ATP binding"/>
    <property type="evidence" value="ECO:0007669"/>
    <property type="project" value="InterPro"/>
</dbReference>
<accession>G7USP8</accession>
<dbReference type="RefSeq" id="WP_014161472.1">
    <property type="nucleotide sequence ID" value="NC_016147.2"/>
</dbReference>
<dbReference type="HOGENOM" id="CLU_056986_2_1_6"/>
<dbReference type="Gene3D" id="3.40.50.300">
    <property type="entry name" value="P-loop containing nucleotide triphosphate hydrolases"/>
    <property type="match status" value="1"/>
</dbReference>
<protein>
    <recommendedName>
        <fullName evidence="1">Phosphoribulokinase/uridine kinase domain-containing protein</fullName>
    </recommendedName>
</protein>
<sequence>MGTPAQQPRPGFPHTLVQEALACARALPQAVPVWGLSALQGTGKSTFAAQLAQAAQDAGLPAAVLSLDDFYLTGDARRTLARQVHPLLETRGPPGTHDLPLALATLDALGAGEPVKLPRFDKLADERVPESQWPTLDAPARLVIFEGWCLGTPAQEPGELALPINTLEREEDPDGTWRTFCNDALARDYPALWNTCHALWFIQPPGFANVLAWRWQAEQQLQAAHPGRTGMSWPQLERFVQHYERVSRQALRTLPALADRVVRVDAQRRLLAD</sequence>
<proteinExistence type="predicted"/>
<dbReference type="InterPro" id="IPR006083">
    <property type="entry name" value="PRK/URK"/>
</dbReference>
<dbReference type="InterPro" id="IPR027417">
    <property type="entry name" value="P-loop_NTPase"/>
</dbReference>
<dbReference type="Pfam" id="PF00485">
    <property type="entry name" value="PRK"/>
    <property type="match status" value="1"/>
</dbReference>
<dbReference type="AlphaFoldDB" id="G7USP8"/>
<dbReference type="STRING" id="1045855.DSC_13275"/>
<gene>
    <name evidence="2" type="ordered locus">DSC_13275</name>
</gene>
<evidence type="ECO:0000259" key="1">
    <source>
        <dbReference type="Pfam" id="PF00485"/>
    </source>
</evidence>
<evidence type="ECO:0000313" key="3">
    <source>
        <dbReference type="Proteomes" id="UP000005870"/>
    </source>
</evidence>
<dbReference type="OrthoDB" id="455474at2"/>
<dbReference type="GO" id="GO:0016301">
    <property type="term" value="F:kinase activity"/>
    <property type="evidence" value="ECO:0007669"/>
    <property type="project" value="InterPro"/>
</dbReference>
<dbReference type="eggNOG" id="COG4240">
    <property type="taxonomic scope" value="Bacteria"/>
</dbReference>
<organism evidence="2 3">
    <name type="scientific">Pseudoxanthomonas spadix (strain BD-a59)</name>
    <dbReference type="NCBI Taxonomy" id="1045855"/>
    <lineage>
        <taxon>Bacteria</taxon>
        <taxon>Pseudomonadati</taxon>
        <taxon>Pseudomonadota</taxon>
        <taxon>Gammaproteobacteria</taxon>
        <taxon>Lysobacterales</taxon>
        <taxon>Lysobacteraceae</taxon>
        <taxon>Pseudoxanthomonas</taxon>
    </lineage>
</organism>
<keyword evidence="3" id="KW-1185">Reference proteome</keyword>
<dbReference type="KEGG" id="psd:DSC_13275"/>
<dbReference type="EMBL" id="CP003093">
    <property type="protein sequence ID" value="AER57299.1"/>
    <property type="molecule type" value="Genomic_DNA"/>
</dbReference>
<evidence type="ECO:0000313" key="2">
    <source>
        <dbReference type="EMBL" id="AER57299.1"/>
    </source>
</evidence>
<dbReference type="Proteomes" id="UP000005870">
    <property type="component" value="Chromosome"/>
</dbReference>
<dbReference type="SUPFAM" id="SSF52540">
    <property type="entry name" value="P-loop containing nucleoside triphosphate hydrolases"/>
    <property type="match status" value="1"/>
</dbReference>